<dbReference type="PROSITE" id="PS50005">
    <property type="entry name" value="TPR"/>
    <property type="match status" value="1"/>
</dbReference>
<dbReference type="PANTHER" id="PTHR12558">
    <property type="entry name" value="CELL DIVISION CYCLE 16,23,27"/>
    <property type="match status" value="1"/>
</dbReference>
<dbReference type="AlphaFoldDB" id="E6QNC3"/>
<name>E6QNC3_9ZZZZ</name>
<comment type="caution">
    <text evidence="1">The sequence shown here is derived from an EMBL/GenBank/DDBJ whole genome shotgun (WGS) entry which is preliminary data.</text>
</comment>
<dbReference type="PROSITE" id="PS50293">
    <property type="entry name" value="TPR_REGION"/>
    <property type="match status" value="1"/>
</dbReference>
<dbReference type="Pfam" id="PF13432">
    <property type="entry name" value="TPR_16"/>
    <property type="match status" value="2"/>
</dbReference>
<dbReference type="SUPFAM" id="SSF48452">
    <property type="entry name" value="TPR-like"/>
    <property type="match status" value="2"/>
</dbReference>
<dbReference type="InterPro" id="IPR019734">
    <property type="entry name" value="TPR_rpt"/>
</dbReference>
<dbReference type="SMART" id="SM00028">
    <property type="entry name" value="TPR"/>
    <property type="match status" value="6"/>
</dbReference>
<proteinExistence type="predicted"/>
<dbReference type="PANTHER" id="PTHR12558:SF13">
    <property type="entry name" value="CELL DIVISION CYCLE PROTEIN 27 HOMOLOG"/>
    <property type="match status" value="1"/>
</dbReference>
<dbReference type="Pfam" id="PF13414">
    <property type="entry name" value="TPR_11"/>
    <property type="match status" value="1"/>
</dbReference>
<reference evidence="1" key="1">
    <citation type="submission" date="2009-10" db="EMBL/GenBank/DDBJ databases">
        <title>Diversity of trophic interactions inside an arsenic-rich microbial ecosystem.</title>
        <authorList>
            <person name="Bertin P.N."/>
            <person name="Heinrich-Salmeron A."/>
            <person name="Pelletier E."/>
            <person name="Goulhen-Chollet F."/>
            <person name="Arsene-Ploetze F."/>
            <person name="Gallien S."/>
            <person name="Calteau A."/>
            <person name="Vallenet D."/>
            <person name="Casiot C."/>
            <person name="Chane-Woon-Ming B."/>
            <person name="Giloteaux L."/>
            <person name="Barakat M."/>
            <person name="Bonnefoy V."/>
            <person name="Bruneel O."/>
            <person name="Chandler M."/>
            <person name="Cleiss J."/>
            <person name="Duran R."/>
            <person name="Elbaz-Poulichet F."/>
            <person name="Fonknechten N."/>
            <person name="Lauga B."/>
            <person name="Mornico D."/>
            <person name="Ortet P."/>
            <person name="Schaeffer C."/>
            <person name="Siguier P."/>
            <person name="Alexander Thil Smith A."/>
            <person name="Van Dorsselaer A."/>
            <person name="Weissenbach J."/>
            <person name="Medigue C."/>
            <person name="Le Paslier D."/>
        </authorList>
    </citation>
    <scope>NUCLEOTIDE SEQUENCE</scope>
</reference>
<gene>
    <name evidence="1" type="ORF">CARN6_2246</name>
</gene>
<dbReference type="EMBL" id="CABQ01000263">
    <property type="protein sequence ID" value="CBI08744.1"/>
    <property type="molecule type" value="Genomic_DNA"/>
</dbReference>
<protein>
    <submittedName>
        <fullName evidence="1">Putative Tetratricopeptide repeat protein</fullName>
    </submittedName>
</protein>
<sequence length="324" mass="35762">MSQTTTVSPAPPTFAEASNLAAHGHLDPAMALLDILRQKQPEPAGVERLRGEIYYQRDMLPEAEAAFAAAMAQDPSDREAIEMRGVALYRMARPAEALPLLERANQAVGSANVDPQYVLGLCYMDVKRYDDARRSFAAQFGFPPDSPAAYVATARLMLRREFTQEAALYVHKALETDPRLPLAHQLLGEIALAQANLPLAIQELETEEKLNPLDGVLYERLGDAYVRAGKYQQAREVLNRAVLLEPNDTGPYILLGEALTRLGNPAQGVHYLAHAEQMDPGNAVIHTQLGQTYRAMGEMGQANREYHIAAEIQHRNDPKAAQEK</sequence>
<organism evidence="1">
    <name type="scientific">mine drainage metagenome</name>
    <dbReference type="NCBI Taxonomy" id="410659"/>
    <lineage>
        <taxon>unclassified sequences</taxon>
        <taxon>metagenomes</taxon>
        <taxon>ecological metagenomes</taxon>
    </lineage>
</organism>
<dbReference type="InterPro" id="IPR011990">
    <property type="entry name" value="TPR-like_helical_dom_sf"/>
</dbReference>
<evidence type="ECO:0000313" key="1">
    <source>
        <dbReference type="EMBL" id="CBI08744.1"/>
    </source>
</evidence>
<accession>E6QNC3</accession>
<dbReference type="Gene3D" id="1.25.40.10">
    <property type="entry name" value="Tetratricopeptide repeat domain"/>
    <property type="match status" value="3"/>
</dbReference>